<evidence type="ECO:0000256" key="2">
    <source>
        <dbReference type="ARBA" id="ARBA00023125"/>
    </source>
</evidence>
<dbReference type="PANTHER" id="PTHR43537">
    <property type="entry name" value="TRANSCRIPTIONAL REGULATOR, GNTR FAMILY"/>
    <property type="match status" value="1"/>
</dbReference>
<dbReference type="GO" id="GO:0003700">
    <property type="term" value="F:DNA-binding transcription factor activity"/>
    <property type="evidence" value="ECO:0007669"/>
    <property type="project" value="InterPro"/>
</dbReference>
<keyword evidence="2" id="KW-0238">DNA-binding</keyword>
<dbReference type="PRINTS" id="PR00035">
    <property type="entry name" value="HTHGNTR"/>
</dbReference>
<name>A0A160TB13_9ZZZZ</name>
<proteinExistence type="predicted"/>
<dbReference type="SUPFAM" id="SSF46785">
    <property type="entry name" value="Winged helix' DNA-binding domain"/>
    <property type="match status" value="1"/>
</dbReference>
<feature type="domain" description="HTH gntR-type" evidence="4">
    <location>
        <begin position="3"/>
        <end position="71"/>
    </location>
</feature>
<dbReference type="InterPro" id="IPR036390">
    <property type="entry name" value="WH_DNA-bd_sf"/>
</dbReference>
<protein>
    <submittedName>
        <fullName evidence="5">Transcriptional regulator, GntR family</fullName>
    </submittedName>
</protein>
<keyword evidence="3" id="KW-0804">Transcription</keyword>
<evidence type="ECO:0000256" key="3">
    <source>
        <dbReference type="ARBA" id="ARBA00023163"/>
    </source>
</evidence>
<reference evidence="5" key="1">
    <citation type="submission" date="2015-10" db="EMBL/GenBank/DDBJ databases">
        <authorList>
            <person name="Gilbert D.G."/>
        </authorList>
    </citation>
    <scope>NUCLEOTIDE SEQUENCE</scope>
</reference>
<dbReference type="CDD" id="cd07377">
    <property type="entry name" value="WHTH_GntR"/>
    <property type="match status" value="1"/>
</dbReference>
<dbReference type="Pfam" id="PF00392">
    <property type="entry name" value="GntR"/>
    <property type="match status" value="1"/>
</dbReference>
<organism evidence="5">
    <name type="scientific">hydrothermal vent metagenome</name>
    <dbReference type="NCBI Taxonomy" id="652676"/>
    <lineage>
        <taxon>unclassified sequences</taxon>
        <taxon>metagenomes</taxon>
        <taxon>ecological metagenomes</taxon>
    </lineage>
</organism>
<evidence type="ECO:0000313" key="5">
    <source>
        <dbReference type="EMBL" id="CUS40064.1"/>
    </source>
</evidence>
<dbReference type="PROSITE" id="PS50949">
    <property type="entry name" value="HTH_GNTR"/>
    <property type="match status" value="1"/>
</dbReference>
<keyword evidence="1" id="KW-0805">Transcription regulation</keyword>
<dbReference type="EMBL" id="CZQC01000003">
    <property type="protein sequence ID" value="CUS40064.1"/>
    <property type="molecule type" value="Genomic_DNA"/>
</dbReference>
<dbReference type="InterPro" id="IPR000524">
    <property type="entry name" value="Tscrpt_reg_HTH_GntR"/>
</dbReference>
<dbReference type="GO" id="GO:0003677">
    <property type="term" value="F:DNA binding"/>
    <property type="evidence" value="ECO:0007669"/>
    <property type="project" value="UniProtKB-KW"/>
</dbReference>
<accession>A0A160TB13</accession>
<evidence type="ECO:0000256" key="1">
    <source>
        <dbReference type="ARBA" id="ARBA00023015"/>
    </source>
</evidence>
<dbReference type="Gene3D" id="1.10.10.10">
    <property type="entry name" value="Winged helix-like DNA-binding domain superfamily/Winged helix DNA-binding domain"/>
    <property type="match status" value="1"/>
</dbReference>
<gene>
    <name evidence="5" type="ORF">MGWOODY_Tha1033</name>
</gene>
<dbReference type="AlphaFoldDB" id="A0A160TB13"/>
<dbReference type="InterPro" id="IPR036388">
    <property type="entry name" value="WH-like_DNA-bd_sf"/>
</dbReference>
<evidence type="ECO:0000259" key="4">
    <source>
        <dbReference type="PROSITE" id="PS50949"/>
    </source>
</evidence>
<dbReference type="SMART" id="SM00345">
    <property type="entry name" value="HTH_GNTR"/>
    <property type="match status" value="1"/>
</dbReference>
<sequence length="264" mass="29367">MTKTLPDQVADLIISLIFIRDLKPGDKLPPERKFAEQLGVDRTSLRMALRTLGRMNIIHSVQGSGIRIGDIEQDAGLDFLDNLYRIPELELGGRLLISGLEMFNQAVPMGMRLAMLRRINAGFSAENGRTASLVQEMYTAVNAGVDNKTLARLEVDVTDSLMAASDNLVLKASSTSSRRIRLLLTEKLFELIDVKAHLNHQLKLLHTAREDNVDVELMISNYLEYMATLTKPLLEHLATLPPEPRLISSPLKNGLNITSMAQLL</sequence>
<dbReference type="PANTHER" id="PTHR43537:SF52">
    <property type="entry name" value="FATTY ACID METABOLISM REGULATOR PROTEIN"/>
    <property type="match status" value="1"/>
</dbReference>